<dbReference type="EMBL" id="BJXU01000192">
    <property type="protein sequence ID" value="GEN26174.1"/>
    <property type="molecule type" value="Genomic_DNA"/>
</dbReference>
<evidence type="ECO:0000313" key="4">
    <source>
        <dbReference type="Proteomes" id="UP000184123"/>
    </source>
</evidence>
<reference evidence="2 5" key="2">
    <citation type="submission" date="2019-07" db="EMBL/GenBank/DDBJ databases">
        <title>Whole genome shotgun sequence of Halomonas cupida NBRC 102219.</title>
        <authorList>
            <person name="Hosoyama A."/>
            <person name="Uohara A."/>
            <person name="Ohji S."/>
            <person name="Ichikawa N."/>
        </authorList>
    </citation>
    <scope>NUCLEOTIDE SEQUENCE [LARGE SCALE GENOMIC DNA]</scope>
    <source>
        <strain evidence="2 5">NBRC 102219</strain>
    </source>
</reference>
<keyword evidence="1" id="KW-1133">Transmembrane helix</keyword>
<feature type="transmembrane region" description="Helical" evidence="1">
    <location>
        <begin position="141"/>
        <end position="164"/>
    </location>
</feature>
<name>A0A1M7MYG4_9GAMM</name>
<keyword evidence="5" id="KW-1185">Reference proteome</keyword>
<gene>
    <name evidence="2" type="ORF">HCU01_41230</name>
    <name evidence="3" type="ORF">SAMN05660971_04395</name>
</gene>
<feature type="transmembrane region" description="Helical" evidence="1">
    <location>
        <begin position="82"/>
        <end position="100"/>
    </location>
</feature>
<dbReference type="Proteomes" id="UP000184123">
    <property type="component" value="Unassembled WGS sequence"/>
</dbReference>
<evidence type="ECO:0000313" key="3">
    <source>
        <dbReference type="EMBL" id="SHM96110.1"/>
    </source>
</evidence>
<keyword evidence="1" id="KW-0812">Transmembrane</keyword>
<evidence type="ECO:0000256" key="1">
    <source>
        <dbReference type="SAM" id="Phobius"/>
    </source>
</evidence>
<organism evidence="3 4">
    <name type="scientific">Halomonas cupida</name>
    <dbReference type="NCBI Taxonomy" id="44933"/>
    <lineage>
        <taxon>Bacteria</taxon>
        <taxon>Pseudomonadati</taxon>
        <taxon>Pseudomonadota</taxon>
        <taxon>Gammaproteobacteria</taxon>
        <taxon>Oceanospirillales</taxon>
        <taxon>Halomonadaceae</taxon>
        <taxon>Halomonas</taxon>
    </lineage>
</organism>
<keyword evidence="1" id="KW-0472">Membrane</keyword>
<dbReference type="EMBL" id="FRCA01000021">
    <property type="protein sequence ID" value="SHM96110.1"/>
    <property type="molecule type" value="Genomic_DNA"/>
</dbReference>
<reference evidence="3 4" key="1">
    <citation type="submission" date="2016-11" db="EMBL/GenBank/DDBJ databases">
        <authorList>
            <person name="Jaros S."/>
            <person name="Januszkiewicz K."/>
            <person name="Wedrychowicz H."/>
        </authorList>
    </citation>
    <scope>NUCLEOTIDE SEQUENCE [LARGE SCALE GENOMIC DNA]</scope>
    <source>
        <strain evidence="3 4">DSM 4740</strain>
    </source>
</reference>
<feature type="transmembrane region" description="Helical" evidence="1">
    <location>
        <begin position="59"/>
        <end position="76"/>
    </location>
</feature>
<evidence type="ECO:0000313" key="5">
    <source>
        <dbReference type="Proteomes" id="UP000321726"/>
    </source>
</evidence>
<feature type="transmembrane region" description="Helical" evidence="1">
    <location>
        <begin position="112"/>
        <end position="135"/>
    </location>
</feature>
<dbReference type="STRING" id="44933.SAMN05660971_04395"/>
<dbReference type="InterPro" id="IPR007404">
    <property type="entry name" value="YdjM-like"/>
</dbReference>
<dbReference type="Proteomes" id="UP000321726">
    <property type="component" value="Unassembled WGS sequence"/>
</dbReference>
<dbReference type="OrthoDB" id="5295350at2"/>
<sequence length="232" mass="24747">MANFRTHISVAAAGGALIAHAGWQAGLWDFMQSLPVLALTTFGGILPDIDSDTSTSIRLIFNLLAIPAVVAAAVMLQDQLMAGVLVLVCGAIYLAVRYLASAVFARFTVHRGVWHSLLAALTCALVASAVSFRVFERPDALAWAHGLALLAGFVIHLLLDELYSVDLSGARLKRSFGTALKPVELDYPLASLAMCGVALLMLPWLPEFDVLYRMAEGTASALFGLVPRSLPI</sequence>
<feature type="transmembrane region" description="Helical" evidence="1">
    <location>
        <begin position="185"/>
        <end position="205"/>
    </location>
</feature>
<evidence type="ECO:0000313" key="2">
    <source>
        <dbReference type="EMBL" id="GEN26174.1"/>
    </source>
</evidence>
<dbReference type="Pfam" id="PF04307">
    <property type="entry name" value="YdjM"/>
    <property type="match status" value="1"/>
</dbReference>
<dbReference type="GO" id="GO:0016787">
    <property type="term" value="F:hydrolase activity"/>
    <property type="evidence" value="ECO:0007669"/>
    <property type="project" value="UniProtKB-KW"/>
</dbReference>
<dbReference type="RefSeq" id="WP_073437361.1">
    <property type="nucleotide sequence ID" value="NZ_BJXU01000192.1"/>
</dbReference>
<protein>
    <submittedName>
        <fullName evidence="3">LexA-binding, inner membrane-associated putative hydrolase</fullName>
    </submittedName>
    <submittedName>
        <fullName evidence="2">Membrane protein</fullName>
    </submittedName>
</protein>
<accession>A0A1M7MYG4</accession>
<keyword evidence="3" id="KW-0378">Hydrolase</keyword>
<dbReference type="AlphaFoldDB" id="A0A1M7MYG4"/>
<proteinExistence type="predicted"/>